<sequence>MAGDDTIKTQNHNGKEVIDHNSPLYLHASDYPKSMHVNEMMNFLFPKNKTGFIGGSIKKPDTEYEKYLPWMHCNEMIKSWLTTEMEKEICNNVKYVKTATEIWQDLKERFGKESAPKAYELKQAMNSTRQDDTTISAYYTRLCVLWDEMETFLPTPRCSCNGCSCDHTKKLT</sequence>
<reference evidence="1 2" key="1">
    <citation type="journal article" date="2017" name="Nat. Commun.">
        <title>Genome assembly with in vitro proximity ligation data and whole-genome triplication in lettuce.</title>
        <authorList>
            <person name="Reyes-Chin-Wo S."/>
            <person name="Wang Z."/>
            <person name="Yang X."/>
            <person name="Kozik A."/>
            <person name="Arikit S."/>
            <person name="Song C."/>
            <person name="Xia L."/>
            <person name="Froenicke L."/>
            <person name="Lavelle D.O."/>
            <person name="Truco M.J."/>
            <person name="Xia R."/>
            <person name="Zhu S."/>
            <person name="Xu C."/>
            <person name="Xu H."/>
            <person name="Xu X."/>
            <person name="Cox K."/>
            <person name="Korf I."/>
            <person name="Meyers B.C."/>
            <person name="Michelmore R.W."/>
        </authorList>
    </citation>
    <scope>NUCLEOTIDE SEQUENCE [LARGE SCALE GENOMIC DNA]</scope>
    <source>
        <strain evidence="2">cv. Salinas</strain>
        <tissue evidence="1">Seedlings</tissue>
    </source>
</reference>
<evidence type="ECO:0000313" key="2">
    <source>
        <dbReference type="Proteomes" id="UP000235145"/>
    </source>
</evidence>
<dbReference type="EMBL" id="NBSK02000009">
    <property type="protein sequence ID" value="KAJ0187826.1"/>
    <property type="molecule type" value="Genomic_DNA"/>
</dbReference>
<gene>
    <name evidence="1" type="ORF">LSAT_V11C900462410</name>
</gene>
<dbReference type="Pfam" id="PF14223">
    <property type="entry name" value="Retrotran_gag_2"/>
    <property type="match status" value="1"/>
</dbReference>
<proteinExistence type="predicted"/>
<accession>A0A9R1UJ16</accession>
<name>A0A9R1UJ16_LACSA</name>
<dbReference type="Proteomes" id="UP000235145">
    <property type="component" value="Unassembled WGS sequence"/>
</dbReference>
<evidence type="ECO:0000313" key="1">
    <source>
        <dbReference type="EMBL" id="KAJ0187826.1"/>
    </source>
</evidence>
<dbReference type="AlphaFoldDB" id="A0A9R1UJ16"/>
<keyword evidence="2" id="KW-1185">Reference proteome</keyword>
<comment type="caution">
    <text evidence="1">The sequence shown here is derived from an EMBL/GenBank/DDBJ whole genome shotgun (WGS) entry which is preliminary data.</text>
</comment>
<evidence type="ECO:0008006" key="3">
    <source>
        <dbReference type="Google" id="ProtNLM"/>
    </source>
</evidence>
<dbReference type="PANTHER" id="PTHR37610">
    <property type="entry name" value="CCHC-TYPE DOMAIN-CONTAINING PROTEIN"/>
    <property type="match status" value="1"/>
</dbReference>
<protein>
    <recommendedName>
        <fullName evidence="3">Retrotransposon gag domain-containing protein</fullName>
    </recommendedName>
</protein>
<dbReference type="PANTHER" id="PTHR37610:SF95">
    <property type="entry name" value="GAG-POLYPEPTIDE OF LTR COPIA-TYPE-RELATED"/>
    <property type="match status" value="1"/>
</dbReference>
<organism evidence="1 2">
    <name type="scientific">Lactuca sativa</name>
    <name type="common">Garden lettuce</name>
    <dbReference type="NCBI Taxonomy" id="4236"/>
    <lineage>
        <taxon>Eukaryota</taxon>
        <taxon>Viridiplantae</taxon>
        <taxon>Streptophyta</taxon>
        <taxon>Embryophyta</taxon>
        <taxon>Tracheophyta</taxon>
        <taxon>Spermatophyta</taxon>
        <taxon>Magnoliopsida</taxon>
        <taxon>eudicotyledons</taxon>
        <taxon>Gunneridae</taxon>
        <taxon>Pentapetalae</taxon>
        <taxon>asterids</taxon>
        <taxon>campanulids</taxon>
        <taxon>Asterales</taxon>
        <taxon>Asteraceae</taxon>
        <taxon>Cichorioideae</taxon>
        <taxon>Cichorieae</taxon>
        <taxon>Lactucinae</taxon>
        <taxon>Lactuca</taxon>
    </lineage>
</organism>